<reference evidence="1" key="1">
    <citation type="submission" date="2023-06" db="EMBL/GenBank/DDBJ databases">
        <title>Complete and circular genome of Acidithiobacillus ferrianus DSM 107098.</title>
        <authorList>
            <person name="Norris P.R."/>
            <person name="Falagan C."/>
            <person name="Moya-Beltran A."/>
            <person name="Castro M."/>
            <person name="Quatrini R."/>
            <person name="Johnson D.B."/>
        </authorList>
    </citation>
    <scope>NUCLEOTIDE SEQUENCE</scope>
    <source>
        <strain evidence="1">MG</strain>
    </source>
</reference>
<evidence type="ECO:0000313" key="1">
    <source>
        <dbReference type="EMBL" id="XRI68150.1"/>
    </source>
</evidence>
<name>A0ACD5H4I2_9PROT</name>
<dbReference type="Proteomes" id="UP000470022">
    <property type="component" value="Chromosome"/>
</dbReference>
<proteinExistence type="predicted"/>
<evidence type="ECO:0000313" key="2">
    <source>
        <dbReference type="Proteomes" id="UP000470022"/>
    </source>
</evidence>
<sequence>MLRFDYKKSSAFFTAGCRSCSHFSVLRVAMRMVAAGCVGLGMAQAAPATTIRAVGVENVYANVIGQIGGKYVTVSAIESNPNTDPHSFEASPAVAREIAAAQIVVRNGVGYDSWAKKILAADPNPQRKVIVVQDLFHLPQRTQNPHLWYKPETMPVVAQAVAQGLTALDPVHAAYFAAHLRQFDASLKPWYQAIARFRAQFGGTPVAVTEPVADYMLQAAGCDIKTPWNLQAAIMNGTDPSPQDVSTQNNLFKRHQVKVFVYNQQVTNSLTSAFLSNARAAKIPVVGAYETMPMGYSYQSWMLTEVHMLRNAVERGTSTTVLK</sequence>
<gene>
    <name evidence="1" type="ORF">GL267_010330</name>
</gene>
<accession>A0ACD5H4I2</accession>
<keyword evidence="2" id="KW-1185">Reference proteome</keyword>
<dbReference type="EMBL" id="CP127523">
    <property type="protein sequence ID" value="XRI68150.1"/>
    <property type="molecule type" value="Genomic_DNA"/>
</dbReference>
<protein>
    <submittedName>
        <fullName evidence="1">Zinc ABC transporter substrate-binding protein</fullName>
    </submittedName>
</protein>
<organism evidence="1 2">
    <name type="scientific">Acidithiobacillus ferrianus</name>
    <dbReference type="NCBI Taxonomy" id="2678518"/>
    <lineage>
        <taxon>Bacteria</taxon>
        <taxon>Pseudomonadati</taxon>
        <taxon>Pseudomonadota</taxon>
        <taxon>Acidithiobacillia</taxon>
        <taxon>Acidithiobacillales</taxon>
        <taxon>Acidithiobacillaceae</taxon>
        <taxon>Acidithiobacillus</taxon>
    </lineage>
</organism>